<dbReference type="PANTHER" id="PTHR30469:SF18">
    <property type="entry name" value="RESISTANCE-NODULATION-CELL DIVISION (RND) EFFLUX MEMBRANE FUSION PROTEIN-RELATED"/>
    <property type="match status" value="1"/>
</dbReference>
<feature type="domain" description="Multidrug resistance protein MdtA-like barrel-sandwich hybrid" evidence="4">
    <location>
        <begin position="67"/>
        <end position="200"/>
    </location>
</feature>
<dbReference type="InterPro" id="IPR058625">
    <property type="entry name" value="MdtA-like_BSH"/>
</dbReference>
<dbReference type="OrthoDB" id="9806939at2"/>
<dbReference type="Gene3D" id="2.40.30.170">
    <property type="match status" value="1"/>
</dbReference>
<accession>A0A4Q1HF84</accession>
<feature type="chain" id="PRO_5020334629" evidence="3">
    <location>
        <begin position="25"/>
        <end position="372"/>
    </location>
</feature>
<comment type="similarity">
    <text evidence="1">Belongs to the membrane fusion protein (MFP) (TC 8.A.1) family.</text>
</comment>
<dbReference type="PROSITE" id="PS51257">
    <property type="entry name" value="PROKAR_LIPOPROTEIN"/>
    <property type="match status" value="1"/>
</dbReference>
<dbReference type="Proteomes" id="UP000290849">
    <property type="component" value="Unassembled WGS sequence"/>
</dbReference>
<evidence type="ECO:0000259" key="4">
    <source>
        <dbReference type="Pfam" id="PF25917"/>
    </source>
</evidence>
<evidence type="ECO:0000313" key="5">
    <source>
        <dbReference type="EMBL" id="RXN84467.1"/>
    </source>
</evidence>
<dbReference type="GO" id="GO:1990281">
    <property type="term" value="C:efflux pump complex"/>
    <property type="evidence" value="ECO:0007669"/>
    <property type="project" value="TreeGrafter"/>
</dbReference>
<dbReference type="GO" id="GO:0015562">
    <property type="term" value="F:efflux transmembrane transporter activity"/>
    <property type="evidence" value="ECO:0007669"/>
    <property type="project" value="TreeGrafter"/>
</dbReference>
<evidence type="ECO:0000256" key="2">
    <source>
        <dbReference type="SAM" id="Coils"/>
    </source>
</evidence>
<reference evidence="5 6" key="1">
    <citation type="journal article" date="2017" name="Int. J. Syst. Evol. Microbiol.">
        <title>Achromobacter aloeverae sp. nov., isolated from the root of Aloe vera (L.) Burm.f.</title>
        <authorList>
            <person name="Kuncharoen N."/>
            <person name="Muramatsu Y."/>
            <person name="Shibata C."/>
            <person name="Kamakura Y."/>
            <person name="Nakagawa Y."/>
            <person name="Tanasupawat S."/>
        </authorList>
    </citation>
    <scope>NUCLEOTIDE SEQUENCE [LARGE SCALE GENOMIC DNA]</scope>
    <source>
        <strain evidence="5 6">AVA-1</strain>
    </source>
</reference>
<dbReference type="AlphaFoldDB" id="A0A4Q1HF84"/>
<dbReference type="NCBIfam" id="TIGR01730">
    <property type="entry name" value="RND_mfp"/>
    <property type="match status" value="1"/>
</dbReference>
<keyword evidence="3" id="KW-0732">Signal</keyword>
<sequence length="372" mass="38521">MSYRRRADPALVAGTAILLAGALAACSPAAVDDPRAGVPLVRVATVQAPAPATRSYTGVVVARVQSDLGFRVGGKVTERLVDTGQQVRRGQPLMRIDATDLVLATRAREQAVHAAQARARQSAADEKRYRELVGAGAVSASAYDQIHAAADTARAELSAAQAQADVARNESGYATLYADADGVVMTTLAEPGQVVTAGQTVVRLARSGPREAVIDLPETLRPALGSVGEARLYGGQGPAVAARLRELSDYADPRTRTFQARFVLDPDAPQAPLGATISVSLGGAGDKPVVQVPLAALHDAGRGPGVWMLSGDPAKVTWRAVRVASLGEETATISAGLAPGERFVALGAHLLHEGELVQAVPPSPSPLAEVRQ</sequence>
<dbReference type="Gene3D" id="2.40.50.100">
    <property type="match status" value="1"/>
</dbReference>
<evidence type="ECO:0000256" key="1">
    <source>
        <dbReference type="ARBA" id="ARBA00009477"/>
    </source>
</evidence>
<protein>
    <submittedName>
        <fullName evidence="5">Efflux RND transporter periplasmic adaptor subunit</fullName>
    </submittedName>
</protein>
<feature type="signal peptide" evidence="3">
    <location>
        <begin position="1"/>
        <end position="24"/>
    </location>
</feature>
<dbReference type="Pfam" id="PF25917">
    <property type="entry name" value="BSH_RND"/>
    <property type="match status" value="1"/>
</dbReference>
<evidence type="ECO:0000313" key="6">
    <source>
        <dbReference type="Proteomes" id="UP000290849"/>
    </source>
</evidence>
<keyword evidence="2" id="KW-0175">Coiled coil</keyword>
<organism evidence="5 6">
    <name type="scientific">Achromobacter aloeverae</name>
    <dbReference type="NCBI Taxonomy" id="1750518"/>
    <lineage>
        <taxon>Bacteria</taxon>
        <taxon>Pseudomonadati</taxon>
        <taxon>Pseudomonadota</taxon>
        <taxon>Betaproteobacteria</taxon>
        <taxon>Burkholderiales</taxon>
        <taxon>Alcaligenaceae</taxon>
        <taxon>Achromobacter</taxon>
    </lineage>
</organism>
<proteinExistence type="inferred from homology"/>
<gene>
    <name evidence="5" type="ORF">C7R54_24090</name>
</gene>
<dbReference type="Gene3D" id="1.10.287.470">
    <property type="entry name" value="Helix hairpin bin"/>
    <property type="match status" value="1"/>
</dbReference>
<dbReference type="EMBL" id="PYAL01000008">
    <property type="protein sequence ID" value="RXN84467.1"/>
    <property type="molecule type" value="Genomic_DNA"/>
</dbReference>
<keyword evidence="6" id="KW-1185">Reference proteome</keyword>
<dbReference type="Gene3D" id="2.40.420.20">
    <property type="match status" value="1"/>
</dbReference>
<feature type="coiled-coil region" evidence="2">
    <location>
        <begin position="143"/>
        <end position="170"/>
    </location>
</feature>
<dbReference type="SUPFAM" id="SSF111369">
    <property type="entry name" value="HlyD-like secretion proteins"/>
    <property type="match status" value="1"/>
</dbReference>
<dbReference type="RefSeq" id="WP_129153278.1">
    <property type="nucleotide sequence ID" value="NZ_JBHSDO010000018.1"/>
</dbReference>
<evidence type="ECO:0000256" key="3">
    <source>
        <dbReference type="SAM" id="SignalP"/>
    </source>
</evidence>
<dbReference type="PANTHER" id="PTHR30469">
    <property type="entry name" value="MULTIDRUG RESISTANCE PROTEIN MDTA"/>
    <property type="match status" value="1"/>
</dbReference>
<name>A0A4Q1HF84_9BURK</name>
<dbReference type="InterPro" id="IPR006143">
    <property type="entry name" value="RND_pump_MFP"/>
</dbReference>
<comment type="caution">
    <text evidence="5">The sequence shown here is derived from an EMBL/GenBank/DDBJ whole genome shotgun (WGS) entry which is preliminary data.</text>
</comment>